<dbReference type="Proteomes" id="UP000003751">
    <property type="component" value="Unassembled WGS sequence"/>
</dbReference>
<name>E7QX03_HALPU</name>
<sequence length="31" mass="3226">MSGVIQLTGVVAGTGTRPRASTPWFVLGRIP</sequence>
<reference evidence="1 2" key="1">
    <citation type="journal article" date="2014" name="ISME J.">
        <title>Trehalose/2-sulfotrehalose biosynthesis and glycine-betaine uptake are widely spread mechanisms for osmoadaptation in the Halobacteriales.</title>
        <authorList>
            <person name="Youssef N.H."/>
            <person name="Savage-Ashlock K.N."/>
            <person name="McCully A.L."/>
            <person name="Luedtke B."/>
            <person name="Shaw E.I."/>
            <person name="Hoff W.D."/>
            <person name="Elshahed M.S."/>
        </authorList>
    </citation>
    <scope>NUCLEOTIDE SEQUENCE [LARGE SCALE GENOMIC DNA]</scope>
    <source>
        <strain evidence="1 2">DX253</strain>
    </source>
</reference>
<comment type="caution">
    <text evidence="1">The sequence shown here is derived from an EMBL/GenBank/DDBJ whole genome shotgun (WGS) entry which is preliminary data.</text>
</comment>
<evidence type="ECO:0000313" key="1">
    <source>
        <dbReference type="EMBL" id="EFW90806.1"/>
    </source>
</evidence>
<evidence type="ECO:0000313" key="2">
    <source>
        <dbReference type="Proteomes" id="UP000003751"/>
    </source>
</evidence>
<protein>
    <submittedName>
        <fullName evidence="1">Uncharacterized protein</fullName>
    </submittedName>
</protein>
<dbReference type="EMBL" id="AEMG01000019">
    <property type="protein sequence ID" value="EFW90806.1"/>
    <property type="molecule type" value="Genomic_DNA"/>
</dbReference>
<accession>E7QX03</accession>
<dbReference type="AlphaFoldDB" id="E7QX03"/>
<proteinExistence type="predicted"/>
<gene>
    <name evidence="1" type="ORF">ZOD2009_16708</name>
</gene>
<organism evidence="1 2">
    <name type="scientific">Haladaptatus paucihalophilus DX253</name>
    <dbReference type="NCBI Taxonomy" id="797209"/>
    <lineage>
        <taxon>Archaea</taxon>
        <taxon>Methanobacteriati</taxon>
        <taxon>Methanobacteriota</taxon>
        <taxon>Stenosarchaea group</taxon>
        <taxon>Halobacteria</taxon>
        <taxon>Halobacteriales</taxon>
        <taxon>Haladaptataceae</taxon>
        <taxon>Haladaptatus</taxon>
    </lineage>
</organism>